<accession>A0ABN7V8X7</accession>
<reference evidence="2 3" key="1">
    <citation type="submission" date="2021-06" db="EMBL/GenBank/DDBJ databases">
        <authorList>
            <person name="Kallberg Y."/>
            <person name="Tangrot J."/>
            <person name="Rosling A."/>
        </authorList>
    </citation>
    <scope>NUCLEOTIDE SEQUENCE [LARGE SCALE GENOMIC DNA]</scope>
    <source>
        <strain evidence="2 3">120-4 pot B 10/14</strain>
    </source>
</reference>
<name>A0ABN7V8X7_GIGMA</name>
<dbReference type="Proteomes" id="UP000789901">
    <property type="component" value="Unassembled WGS sequence"/>
</dbReference>
<organism evidence="2 3">
    <name type="scientific">Gigaspora margarita</name>
    <dbReference type="NCBI Taxonomy" id="4874"/>
    <lineage>
        <taxon>Eukaryota</taxon>
        <taxon>Fungi</taxon>
        <taxon>Fungi incertae sedis</taxon>
        <taxon>Mucoromycota</taxon>
        <taxon>Glomeromycotina</taxon>
        <taxon>Glomeromycetes</taxon>
        <taxon>Diversisporales</taxon>
        <taxon>Gigasporaceae</taxon>
        <taxon>Gigaspora</taxon>
    </lineage>
</organism>
<proteinExistence type="predicted"/>
<feature type="region of interest" description="Disordered" evidence="1">
    <location>
        <begin position="15"/>
        <end position="54"/>
    </location>
</feature>
<evidence type="ECO:0000256" key="1">
    <source>
        <dbReference type="SAM" id="MobiDB-lite"/>
    </source>
</evidence>
<evidence type="ECO:0000313" key="2">
    <source>
        <dbReference type="EMBL" id="CAG8745351.1"/>
    </source>
</evidence>
<feature type="compositionally biased region" description="Polar residues" evidence="1">
    <location>
        <begin position="22"/>
        <end position="49"/>
    </location>
</feature>
<dbReference type="EMBL" id="CAJVQB010011119">
    <property type="protein sequence ID" value="CAG8745351.1"/>
    <property type="molecule type" value="Genomic_DNA"/>
</dbReference>
<gene>
    <name evidence="2" type="ORF">GMARGA_LOCUS15810</name>
</gene>
<evidence type="ECO:0000313" key="3">
    <source>
        <dbReference type="Proteomes" id="UP000789901"/>
    </source>
</evidence>
<comment type="caution">
    <text evidence="2">The sequence shown here is derived from an EMBL/GenBank/DDBJ whole genome shotgun (WGS) entry which is preliminary data.</text>
</comment>
<sequence length="119" mass="12912">MSNFANITQNYNGRIRMPRNIGGSQNAGSLHQRAPNTGMHSLRPQNASGPLQRAPNAGIQSLRFQNTSNLSIEASNEVQQKYNDLVVGADLFTGTENVENPVPQDTKFSNILVSGVSFP</sequence>
<keyword evidence="3" id="KW-1185">Reference proteome</keyword>
<protein>
    <submittedName>
        <fullName evidence="2">4179_t:CDS:1</fullName>
    </submittedName>
</protein>